<comment type="caution">
    <text evidence="2">The sequence shown here is derived from an EMBL/GenBank/DDBJ whole genome shotgun (WGS) entry which is preliminary data.</text>
</comment>
<name>A0A9P6GSQ7_9PLEO</name>
<proteinExistence type="predicted"/>
<dbReference type="Proteomes" id="UP000756921">
    <property type="component" value="Unassembled WGS sequence"/>
</dbReference>
<organism evidence="2 3">
    <name type="scientific">Paraphaeosphaeria minitans</name>
    <dbReference type="NCBI Taxonomy" id="565426"/>
    <lineage>
        <taxon>Eukaryota</taxon>
        <taxon>Fungi</taxon>
        <taxon>Dikarya</taxon>
        <taxon>Ascomycota</taxon>
        <taxon>Pezizomycotina</taxon>
        <taxon>Dothideomycetes</taxon>
        <taxon>Pleosporomycetidae</taxon>
        <taxon>Pleosporales</taxon>
        <taxon>Massarineae</taxon>
        <taxon>Didymosphaeriaceae</taxon>
        <taxon>Paraphaeosphaeria</taxon>
    </lineage>
</organism>
<accession>A0A9P6GSQ7</accession>
<dbReference type="EMBL" id="WJXW01000002">
    <property type="protein sequence ID" value="KAF9739549.1"/>
    <property type="molecule type" value="Genomic_DNA"/>
</dbReference>
<feature type="signal peptide" evidence="1">
    <location>
        <begin position="1"/>
        <end position="22"/>
    </location>
</feature>
<keyword evidence="1" id="KW-0732">Signal</keyword>
<dbReference type="AlphaFoldDB" id="A0A9P6GSQ7"/>
<evidence type="ECO:0000313" key="2">
    <source>
        <dbReference type="EMBL" id="KAF9739549.1"/>
    </source>
</evidence>
<sequence length="317" mass="34009">MRTSTSSTTLLLAASTLLSAHAQNTTNTTSTPKTCGGDIDWLNTGNSSANSTGQVEFRWTNSSDSEHPASDPWYISVTVNDTLRRGDSRTSASNGGIELRGYVSVPDDVMNASLCLYQFSSANVTLDDSIEDGLDSCGGVVSDECKDLIKDNFLHETQPSGCPLYQKASTDGVDTFKKACPNLVDSASVHYKDVSNTTCAATDIPSVNIPDGYHSVRSASISSPFSDYSYQPNMTETYDLLVRQTVPYILYGRFEDPDSNSGEVMTRFICVAPNRTVEGSRAVPEGKAPWEESKGVGLVAGRMAVVMASIMGVVLII</sequence>
<gene>
    <name evidence="2" type="ORF">PMIN01_02183</name>
</gene>
<keyword evidence="3" id="KW-1185">Reference proteome</keyword>
<dbReference type="OrthoDB" id="3747670at2759"/>
<protein>
    <submittedName>
        <fullName evidence="2">Uncharacterized protein</fullName>
    </submittedName>
</protein>
<feature type="chain" id="PRO_5040386710" evidence="1">
    <location>
        <begin position="23"/>
        <end position="317"/>
    </location>
</feature>
<reference evidence="2" key="1">
    <citation type="journal article" date="2020" name="Mol. Plant Microbe Interact.">
        <title>Genome Sequence of the Biocontrol Agent Coniothyrium minitans strain Conio (IMI 134523).</title>
        <authorList>
            <person name="Patel D."/>
            <person name="Shittu T.A."/>
            <person name="Baroncelli R."/>
            <person name="Muthumeenakshi S."/>
            <person name="Osborne T.H."/>
            <person name="Janganan T.K."/>
            <person name="Sreenivasaprasad S."/>
        </authorList>
    </citation>
    <scope>NUCLEOTIDE SEQUENCE</scope>
    <source>
        <strain evidence="2">Conio</strain>
    </source>
</reference>
<evidence type="ECO:0000256" key="1">
    <source>
        <dbReference type="SAM" id="SignalP"/>
    </source>
</evidence>
<evidence type="ECO:0000313" key="3">
    <source>
        <dbReference type="Proteomes" id="UP000756921"/>
    </source>
</evidence>